<dbReference type="RefSeq" id="WP_307265145.1">
    <property type="nucleotide sequence ID" value="NZ_JAUSVL010000001.1"/>
</dbReference>
<evidence type="ECO:0000256" key="2">
    <source>
        <dbReference type="ARBA" id="ARBA00023125"/>
    </source>
</evidence>
<dbReference type="InterPro" id="IPR036388">
    <property type="entry name" value="WH-like_DNA-bd_sf"/>
</dbReference>
<keyword evidence="1" id="KW-0805">Transcription regulation</keyword>
<dbReference type="Pfam" id="PF01022">
    <property type="entry name" value="HTH_5"/>
    <property type="match status" value="1"/>
</dbReference>
<dbReference type="CDD" id="cd00090">
    <property type="entry name" value="HTH_ARSR"/>
    <property type="match status" value="1"/>
</dbReference>
<protein>
    <submittedName>
        <fullName evidence="5">ArsR family transcriptional regulator</fullName>
    </submittedName>
</protein>
<proteinExistence type="predicted"/>
<dbReference type="InterPro" id="IPR001845">
    <property type="entry name" value="HTH_ArsR_DNA-bd_dom"/>
</dbReference>
<gene>
    <name evidence="5" type="ORF">J3R75_003918</name>
</gene>
<dbReference type="Proteomes" id="UP001238163">
    <property type="component" value="Unassembled WGS sequence"/>
</dbReference>
<reference evidence="5" key="1">
    <citation type="submission" date="2023-07" db="EMBL/GenBank/DDBJ databases">
        <title>Genomic Encyclopedia of Type Strains, Phase IV (KMG-IV): sequencing the most valuable type-strain genomes for metagenomic binning, comparative biology and taxonomic classification.</title>
        <authorList>
            <person name="Goeker M."/>
        </authorList>
    </citation>
    <scope>NUCLEOTIDE SEQUENCE</scope>
    <source>
        <strain evidence="5">DSM 24202</strain>
    </source>
</reference>
<dbReference type="PRINTS" id="PR00778">
    <property type="entry name" value="HTHARSR"/>
</dbReference>
<evidence type="ECO:0000256" key="3">
    <source>
        <dbReference type="ARBA" id="ARBA00023163"/>
    </source>
</evidence>
<keyword evidence="3" id="KW-0804">Transcription</keyword>
<name>A0AAE3VK52_9BACT</name>
<evidence type="ECO:0000259" key="4">
    <source>
        <dbReference type="PROSITE" id="PS50987"/>
    </source>
</evidence>
<evidence type="ECO:0000256" key="1">
    <source>
        <dbReference type="ARBA" id="ARBA00023015"/>
    </source>
</evidence>
<dbReference type="GO" id="GO:0003700">
    <property type="term" value="F:DNA-binding transcription factor activity"/>
    <property type="evidence" value="ECO:0007669"/>
    <property type="project" value="InterPro"/>
</dbReference>
<dbReference type="EMBL" id="JAUSVL010000001">
    <property type="protein sequence ID" value="MDQ0291811.1"/>
    <property type="molecule type" value="Genomic_DNA"/>
</dbReference>
<dbReference type="InterPro" id="IPR051011">
    <property type="entry name" value="Metal_resp_trans_reg"/>
</dbReference>
<dbReference type="InterPro" id="IPR011991">
    <property type="entry name" value="ArsR-like_HTH"/>
</dbReference>
<keyword evidence="2" id="KW-0238">DNA-binding</keyword>
<comment type="caution">
    <text evidence="5">The sequence shown here is derived from an EMBL/GenBank/DDBJ whole genome shotgun (WGS) entry which is preliminary data.</text>
</comment>
<evidence type="ECO:0000313" key="6">
    <source>
        <dbReference type="Proteomes" id="UP001238163"/>
    </source>
</evidence>
<sequence>MLKFEKKTCQEEAEVFKALGHPTRLWIVKQLADGQEHCVCEFVDAIGVQFATISQHLTILRQAGIVESDKRGQSVFYRLRCPCILDVVTCMQNRK</sequence>
<evidence type="ECO:0000313" key="5">
    <source>
        <dbReference type="EMBL" id="MDQ0291811.1"/>
    </source>
</evidence>
<accession>A0AAE3VK52</accession>
<dbReference type="PROSITE" id="PS50987">
    <property type="entry name" value="HTH_ARSR_2"/>
    <property type="match status" value="1"/>
</dbReference>
<dbReference type="SMART" id="SM00418">
    <property type="entry name" value="HTH_ARSR"/>
    <property type="match status" value="1"/>
</dbReference>
<dbReference type="NCBIfam" id="NF033788">
    <property type="entry name" value="HTH_metalloreg"/>
    <property type="match status" value="1"/>
</dbReference>
<dbReference type="SUPFAM" id="SSF46785">
    <property type="entry name" value="Winged helix' DNA-binding domain"/>
    <property type="match status" value="1"/>
</dbReference>
<keyword evidence="6" id="KW-1185">Reference proteome</keyword>
<dbReference type="InterPro" id="IPR036390">
    <property type="entry name" value="WH_DNA-bd_sf"/>
</dbReference>
<dbReference type="AlphaFoldDB" id="A0AAE3VK52"/>
<dbReference type="PANTHER" id="PTHR43132:SF2">
    <property type="entry name" value="ARSENICAL RESISTANCE OPERON REPRESSOR ARSR-RELATED"/>
    <property type="match status" value="1"/>
</dbReference>
<organism evidence="5 6">
    <name type="scientific">Oligosphaera ethanolica</name>
    <dbReference type="NCBI Taxonomy" id="760260"/>
    <lineage>
        <taxon>Bacteria</taxon>
        <taxon>Pseudomonadati</taxon>
        <taxon>Lentisphaerota</taxon>
        <taxon>Oligosphaeria</taxon>
        <taxon>Oligosphaerales</taxon>
        <taxon>Oligosphaeraceae</taxon>
        <taxon>Oligosphaera</taxon>
    </lineage>
</organism>
<dbReference type="Gene3D" id="1.10.10.10">
    <property type="entry name" value="Winged helix-like DNA-binding domain superfamily/Winged helix DNA-binding domain"/>
    <property type="match status" value="1"/>
</dbReference>
<dbReference type="GO" id="GO:0003677">
    <property type="term" value="F:DNA binding"/>
    <property type="evidence" value="ECO:0007669"/>
    <property type="project" value="UniProtKB-KW"/>
</dbReference>
<feature type="domain" description="HTH arsR-type" evidence="4">
    <location>
        <begin position="4"/>
        <end position="95"/>
    </location>
</feature>
<dbReference type="PANTHER" id="PTHR43132">
    <property type="entry name" value="ARSENICAL RESISTANCE OPERON REPRESSOR ARSR-RELATED"/>
    <property type="match status" value="1"/>
</dbReference>